<protein>
    <recommendedName>
        <fullName evidence="3">Glycosyltransferase subfamily 4-like N-terminal domain-containing protein</fullName>
    </recommendedName>
</protein>
<evidence type="ECO:0008006" key="3">
    <source>
        <dbReference type="Google" id="ProtNLM"/>
    </source>
</evidence>
<dbReference type="InterPro" id="IPR050194">
    <property type="entry name" value="Glycosyltransferase_grp1"/>
</dbReference>
<dbReference type="PANTHER" id="PTHR45947">
    <property type="entry name" value="SULFOQUINOVOSYL TRANSFERASE SQD2"/>
    <property type="match status" value="1"/>
</dbReference>
<evidence type="ECO:0000313" key="2">
    <source>
        <dbReference type="Proteomes" id="UP000268469"/>
    </source>
</evidence>
<dbReference type="SUPFAM" id="SSF53756">
    <property type="entry name" value="UDP-Glycosyltransferase/glycogen phosphorylase"/>
    <property type="match status" value="1"/>
</dbReference>
<evidence type="ECO:0000313" key="1">
    <source>
        <dbReference type="EMBL" id="RKX69061.1"/>
    </source>
</evidence>
<accession>A0A660SGD7</accession>
<sequence length="406" mass="46948">MKRGSSNGRSNKKRVLIIAYYFPPVGGPGVLRPLKLARYLRLWGWEPTVLSVKRFAYHIYDESNLEEVEFPVYRSDSLDPARLLYLLGRRRSEGGEVNWLRRLLNLPDTRAGWFPFALRTGLILASQVQAIITTAPPFTAHLVGLIIAKKTSLPLITDFRDVWIDFPYLPYYPWQRSIIKILQQIVLKNSSWITVAYDEIIRSFPSRFRSRVTVVYNGYDPDDFTPVEPPEVFTITHMGSITPRRQIRPLVRALKELRIKHFLFRQIGYLHPDEEEELKGMDNVEILGYQDHRKALAHLSGSHLLILLNSPLDSPAPGRQAEYLASRLPIIVLGHGGSTPLIRRLKGEGYPVRFVDYQDHHRLKEVIEDFYRMWRAGRLPHFSGDLGFLTRQEGARVFAEILDRLI</sequence>
<dbReference type="Proteomes" id="UP000268469">
    <property type="component" value="Unassembled WGS sequence"/>
</dbReference>
<gene>
    <name evidence="1" type="ORF">DRP53_09310</name>
</gene>
<dbReference type="GO" id="GO:0016757">
    <property type="term" value="F:glycosyltransferase activity"/>
    <property type="evidence" value="ECO:0007669"/>
    <property type="project" value="TreeGrafter"/>
</dbReference>
<proteinExistence type="predicted"/>
<dbReference type="EMBL" id="QNBE01000109">
    <property type="protein sequence ID" value="RKX69061.1"/>
    <property type="molecule type" value="Genomic_DNA"/>
</dbReference>
<name>A0A660SGD7_UNCW3</name>
<dbReference type="PANTHER" id="PTHR45947:SF3">
    <property type="entry name" value="SULFOQUINOVOSYL TRANSFERASE SQD2"/>
    <property type="match status" value="1"/>
</dbReference>
<reference evidence="1 2" key="1">
    <citation type="submission" date="2018-06" db="EMBL/GenBank/DDBJ databases">
        <title>Extensive metabolic versatility and redundancy in microbially diverse, dynamic hydrothermal sediments.</title>
        <authorList>
            <person name="Dombrowski N."/>
            <person name="Teske A."/>
            <person name="Baker B.J."/>
        </authorList>
    </citation>
    <scope>NUCLEOTIDE SEQUENCE [LARGE SCALE GENOMIC DNA]</scope>
    <source>
        <strain evidence="1">B36_G15</strain>
    </source>
</reference>
<comment type="caution">
    <text evidence="1">The sequence shown here is derived from an EMBL/GenBank/DDBJ whole genome shotgun (WGS) entry which is preliminary data.</text>
</comment>
<dbReference type="Gene3D" id="3.40.50.2000">
    <property type="entry name" value="Glycogen Phosphorylase B"/>
    <property type="match status" value="2"/>
</dbReference>
<dbReference type="AlphaFoldDB" id="A0A660SGD7"/>
<organism evidence="1 2">
    <name type="scientific">candidate division WOR-3 bacterium</name>
    <dbReference type="NCBI Taxonomy" id="2052148"/>
    <lineage>
        <taxon>Bacteria</taxon>
        <taxon>Bacteria division WOR-3</taxon>
    </lineage>
</organism>